<dbReference type="GO" id="GO:0005975">
    <property type="term" value="P:carbohydrate metabolic process"/>
    <property type="evidence" value="ECO:0007669"/>
    <property type="project" value="InterPro"/>
</dbReference>
<dbReference type="Proteomes" id="UP000290848">
    <property type="component" value="Unassembled WGS sequence"/>
</dbReference>
<dbReference type="InterPro" id="IPR054491">
    <property type="entry name" value="MGH1-like_GH"/>
</dbReference>
<name>A0A4Q0MA67_9SPHI</name>
<dbReference type="Pfam" id="PF22422">
    <property type="entry name" value="MGH1-like_GH"/>
    <property type="match status" value="1"/>
</dbReference>
<evidence type="ECO:0000313" key="4">
    <source>
        <dbReference type="Proteomes" id="UP000290848"/>
    </source>
</evidence>
<evidence type="ECO:0000259" key="2">
    <source>
        <dbReference type="Pfam" id="PF22422"/>
    </source>
</evidence>
<accession>A0A4Q0MA67</accession>
<dbReference type="InterPro" id="IPR008928">
    <property type="entry name" value="6-hairpin_glycosidase_sf"/>
</dbReference>
<evidence type="ECO:0000313" key="3">
    <source>
        <dbReference type="EMBL" id="RXF70138.1"/>
    </source>
</evidence>
<feature type="chain" id="PRO_5020832218" description="Mannosylglycerate hydrolase MGH1-like glycoside hydrolase domain-containing protein" evidence="1">
    <location>
        <begin position="25"/>
        <end position="1112"/>
    </location>
</feature>
<comment type="caution">
    <text evidence="3">The sequence shown here is derived from an EMBL/GenBank/DDBJ whole genome shotgun (WGS) entry which is preliminary data.</text>
</comment>
<organism evidence="3 4">
    <name type="scientific">Arcticibacter tournemirensis</name>
    <dbReference type="NCBI Taxonomy" id="699437"/>
    <lineage>
        <taxon>Bacteria</taxon>
        <taxon>Pseudomonadati</taxon>
        <taxon>Bacteroidota</taxon>
        <taxon>Sphingobacteriia</taxon>
        <taxon>Sphingobacteriales</taxon>
        <taxon>Sphingobacteriaceae</taxon>
        <taxon>Arcticibacter</taxon>
    </lineage>
</organism>
<dbReference type="AlphaFoldDB" id="A0A4Q0MA67"/>
<dbReference type="EMBL" id="RXOC01000005">
    <property type="protein sequence ID" value="RXF70138.1"/>
    <property type="molecule type" value="Genomic_DNA"/>
</dbReference>
<gene>
    <name evidence="3" type="ORF">EKH83_09660</name>
</gene>
<proteinExistence type="predicted"/>
<dbReference type="RefSeq" id="WP_128769211.1">
    <property type="nucleotide sequence ID" value="NZ_RXOC01000005.1"/>
</dbReference>
<feature type="signal peptide" evidence="1">
    <location>
        <begin position="1"/>
        <end position="24"/>
    </location>
</feature>
<protein>
    <recommendedName>
        <fullName evidence="2">Mannosylglycerate hydrolase MGH1-like glycoside hydrolase domain-containing protein</fullName>
    </recommendedName>
</protein>
<reference evidence="3 4" key="1">
    <citation type="submission" date="2018-12" db="EMBL/GenBank/DDBJ databases">
        <title>The Draft Genome Sequence of the Soil Bacterium Pedobacter tournemirensis R1.</title>
        <authorList>
            <person name="He J."/>
        </authorList>
    </citation>
    <scope>NUCLEOTIDE SEQUENCE [LARGE SCALE GENOMIC DNA]</scope>
    <source>
        <strain evidence="3 4">R1</strain>
    </source>
</reference>
<dbReference type="SUPFAM" id="SSF48208">
    <property type="entry name" value="Six-hairpin glycosidases"/>
    <property type="match status" value="1"/>
</dbReference>
<evidence type="ECO:0000256" key="1">
    <source>
        <dbReference type="SAM" id="SignalP"/>
    </source>
</evidence>
<keyword evidence="1" id="KW-0732">Signal</keyword>
<feature type="domain" description="Mannosylglycerate hydrolase MGH1-like glycoside hydrolase" evidence="2">
    <location>
        <begin position="712"/>
        <end position="831"/>
    </location>
</feature>
<dbReference type="Gene3D" id="1.50.10.10">
    <property type="match status" value="1"/>
</dbReference>
<dbReference type="InterPro" id="IPR012341">
    <property type="entry name" value="6hp_glycosidase-like_sf"/>
</dbReference>
<sequence>MKIRSCFPLLLVLTVLGFQSHSSATVRIGILYQDNYNPHSELDSLAGVIDACNGFTAKLIPVDEAGDLSKFDILWYHRADTGAIRADELTLGERLLPYVKSGGRLILTMDAVRLLNSWAIEPTPVQSAHYNAVDEGFGRKAGFHAFREHPLFRQMFGGAYVWHGKQDNQCRLSGFFDNTQPVAPGSKVIACFWEYIYYRPEQKLVWETPVGEGRILSVGGCLYYGQPNFNRLLLQQFTNNMLDYMGPLKSKQKAFYWGDHRPDTVKISTETAIRNLRGGEEWKLSPTGDKLKWIAAGNASIDLAGRRQLLIAREKGGIEEIWTHPVMSLRDYDVKIEVAATGKEISLSQLSPEIELRPNAIIRTYTIPGNRLREIITTDIHEPLSVIHYEWEGKKIDRISVGFKSNLRFMWPYDESATGKLSYQWSDKLNAFLINDARNEFVSLVGSNQKGVIKNISPDTHSVKALMEFNVSDRHAFDIFLASGNEGLKNCILTYRKFLKRPIELFNSSELYYKEYLNSLVGIKTPDSLLNQGYRWALTSACQFLVNTPGIGYSLMAGYSSSARGWNGAQKISGRPGYAWYFGRDSEWSAMAFKNAGDFGTVRAVLENLIKYQQIDGKIYHELTTSGSVHYDASDATPLFVHLVSLYVKASGDIDFIKKHISSVHRAMDYCYSTDTDQDRLIEITNVGHGWLEGGNLYGSQTEFYLAGIWQRALEDAGYLAGLAGNGDKQQKYILDAAAVKKVINNGFWNEKGYYNYGKKSNGSYTDQLIALACVPAYLGVTDPGRSRKMLLEFSSPRFSTDWGVRMADKTDSSFDPGAYHSGSIWPLFTGWISLAEYRQKMYLQGYNHLLDNIQNYRLFSPGRMPEVINGLKYELSGVTPHQCWSETMITQALIEGLFGFIPDAIHNHVTLAPRLPADWNETEITNLRCGNNRLSMTMKKNAGRLLYQLETAKDLDLLFNPAFAPGTNIKSVTIDGRDTPFKIIQTETHTEVSILTKLKKQVLIEIKLIEGASVLAVRHLSNLGDTTSSFRIIDQELHGEELKVSLEALPGSSHSLRFYLPKGYLSTRGIDNMHKVTDSVYEANVAFDKSGTSYIKKTIYIKPDNSKSASY</sequence>